<evidence type="ECO:0000256" key="1">
    <source>
        <dbReference type="SAM" id="Coils"/>
    </source>
</evidence>
<feature type="transmembrane region" description="Helical" evidence="3">
    <location>
        <begin position="258"/>
        <end position="276"/>
    </location>
</feature>
<feature type="transmembrane region" description="Helical" evidence="3">
    <location>
        <begin position="569"/>
        <end position="588"/>
    </location>
</feature>
<evidence type="ECO:0000256" key="3">
    <source>
        <dbReference type="SAM" id="Phobius"/>
    </source>
</evidence>
<dbReference type="Proteomes" id="UP000054742">
    <property type="component" value="Unassembled WGS sequence"/>
</dbReference>
<keyword evidence="3" id="KW-0472">Membrane</keyword>
<feature type="transmembrane region" description="Helical" evidence="3">
    <location>
        <begin position="594"/>
        <end position="613"/>
    </location>
</feature>
<sequence>MASSKDSVNHTSTLLGFADTLYLATRGTNEAKSLDDITALSAQRNEIASLLSYHSAQLTQLNPAVFEYLSDSQKAQMKKQLLFTTYLFAAQYQIDEAEARTKNLGNSLAGINTCLKRLEELNFELNEPPVAEKNTSLESEEKLDPEKKKEKQLQKALAASEKHLKYLGLTILAPWLTTKILEFASMKESELSGATEGKKTTLAIEWMSAVNGRRLYWVWGGGMLASVLELLAFHKTLPTDQIEQAQKHLSTPSPVTGYMSWLLYYTRFGINLGLLLKHTIAGPWMSKEEAKIPAWERFKTQWAQRKFALLNDSIWATANMVCFFWLKGPGALGYAGNIVTAGLLLMDLALTIWGLVEESTKHNKEMEAFTKKQTEFKKKAALMEGLILGHQRALEVLKTEIEDFENNQKVKQLLGELLVYQKEKEQIDLELKHLKKLIKQSEMEWKYKKYGLVSNVAYAAGLLLAFSLFCCFFFPPAALAPALVIAIGVAGAALCFTLTILYAAVNGGLEIDKTKASIKEAREECQELMKLFTDTDDVNVKKQLYLQSKGLMAESKYQEEMVRFQAIKLVRSIFIDAFIPAIVFASLVFMPLGIGLGVMAAGLAIALISHIIINQFEPKHEKIEDLENFDRKEFDKEFAAFEKRFDDKFPEAKTKGFEATEKELVELFAQPKKEAKKERKPSCFGLFSNGYEKLSNTDEELNPRDMPSPMNSSN</sequence>
<feature type="transmembrane region" description="Helical" evidence="3">
    <location>
        <begin position="215"/>
        <end position="233"/>
    </location>
</feature>
<feature type="region of interest" description="Disordered" evidence="2">
    <location>
        <begin position="129"/>
        <end position="149"/>
    </location>
</feature>
<dbReference type="OrthoDB" id="5648334at2"/>
<feature type="transmembrane region" description="Helical" evidence="3">
    <location>
        <begin position="332"/>
        <end position="356"/>
    </location>
</feature>
<keyword evidence="1" id="KW-0175">Coiled coil</keyword>
<feature type="coiled-coil region" evidence="1">
    <location>
        <begin position="387"/>
        <end position="444"/>
    </location>
</feature>
<dbReference type="EMBL" id="LNXV01000003">
    <property type="protein sequence ID" value="KTC86932.1"/>
    <property type="molecule type" value="Genomic_DNA"/>
</dbReference>
<gene>
    <name evidence="4" type="ORF">Lbru_0161</name>
</gene>
<proteinExistence type="predicted"/>
<evidence type="ECO:0000313" key="5">
    <source>
        <dbReference type="Proteomes" id="UP000054742"/>
    </source>
</evidence>
<feature type="transmembrane region" description="Helical" evidence="3">
    <location>
        <begin position="456"/>
        <end position="476"/>
    </location>
</feature>
<organism evidence="4 5">
    <name type="scientific">Legionella brunensis</name>
    <dbReference type="NCBI Taxonomy" id="29422"/>
    <lineage>
        <taxon>Bacteria</taxon>
        <taxon>Pseudomonadati</taxon>
        <taxon>Pseudomonadota</taxon>
        <taxon>Gammaproteobacteria</taxon>
        <taxon>Legionellales</taxon>
        <taxon>Legionellaceae</taxon>
        <taxon>Legionella</taxon>
    </lineage>
</organism>
<name>A0A0W0SUJ4_9GAMM</name>
<keyword evidence="5" id="KW-1185">Reference proteome</keyword>
<keyword evidence="3" id="KW-0812">Transmembrane</keyword>
<reference evidence="4 5" key="1">
    <citation type="submission" date="2015-11" db="EMBL/GenBank/DDBJ databases">
        <title>Genomic analysis of 38 Legionella species identifies large and diverse effector repertoires.</title>
        <authorList>
            <person name="Burstein D."/>
            <person name="Amaro F."/>
            <person name="Zusman T."/>
            <person name="Lifshitz Z."/>
            <person name="Cohen O."/>
            <person name="Gilbert J.A."/>
            <person name="Pupko T."/>
            <person name="Shuman H.A."/>
            <person name="Segal G."/>
        </authorList>
    </citation>
    <scope>NUCLEOTIDE SEQUENCE [LARGE SCALE GENOMIC DNA]</scope>
    <source>
        <strain evidence="4 5">ATCC 43878</strain>
    </source>
</reference>
<evidence type="ECO:0008006" key="6">
    <source>
        <dbReference type="Google" id="ProtNLM"/>
    </source>
</evidence>
<feature type="compositionally biased region" description="Basic and acidic residues" evidence="2">
    <location>
        <begin position="139"/>
        <end position="149"/>
    </location>
</feature>
<comment type="caution">
    <text evidence="4">The sequence shown here is derived from an EMBL/GenBank/DDBJ whole genome shotgun (WGS) entry which is preliminary data.</text>
</comment>
<dbReference type="STRING" id="29422.Lbru_0161"/>
<dbReference type="PATRIC" id="fig|29422.6.peg.164"/>
<accession>A0A0W0SUJ4</accession>
<protein>
    <recommendedName>
        <fullName evidence="6">Coiled-coil protein</fullName>
    </recommendedName>
</protein>
<feature type="transmembrane region" description="Helical" evidence="3">
    <location>
        <begin position="307"/>
        <end position="326"/>
    </location>
</feature>
<keyword evidence="3" id="KW-1133">Transmembrane helix</keyword>
<feature type="region of interest" description="Disordered" evidence="2">
    <location>
        <begin position="695"/>
        <end position="714"/>
    </location>
</feature>
<evidence type="ECO:0000313" key="4">
    <source>
        <dbReference type="EMBL" id="KTC86932.1"/>
    </source>
</evidence>
<dbReference type="RefSeq" id="WP_058440277.1">
    <property type="nucleotide sequence ID" value="NZ_CAAAHU010000001.1"/>
</dbReference>
<feature type="transmembrane region" description="Helical" evidence="3">
    <location>
        <begin position="482"/>
        <end position="505"/>
    </location>
</feature>
<evidence type="ECO:0000256" key="2">
    <source>
        <dbReference type="SAM" id="MobiDB-lite"/>
    </source>
</evidence>
<dbReference type="AlphaFoldDB" id="A0A0W0SUJ4"/>